<evidence type="ECO:0000313" key="2">
    <source>
        <dbReference type="Proteomes" id="UP000261560"/>
    </source>
</evidence>
<dbReference type="Ensembl" id="ENSOMET00000003662.1">
    <property type="protein sequence ID" value="ENSOMEP00000007707.1"/>
    <property type="gene ID" value="ENSOMEG00000008829.1"/>
</dbReference>
<proteinExistence type="predicted"/>
<evidence type="ECO:0000313" key="1">
    <source>
        <dbReference type="Ensembl" id="ENSOMEP00000007707.1"/>
    </source>
</evidence>
<dbReference type="STRING" id="30732.ENSOMEP00000007707"/>
<dbReference type="PaxDb" id="30732-ENSOMEP00000007707"/>
<reference evidence="1" key="1">
    <citation type="submission" date="2025-08" db="UniProtKB">
        <authorList>
            <consortium name="Ensembl"/>
        </authorList>
    </citation>
    <scope>IDENTIFICATION</scope>
</reference>
<name>A0A3B3BRE7_ORYME</name>
<reference evidence="1" key="2">
    <citation type="submission" date="2025-09" db="UniProtKB">
        <authorList>
            <consortium name="Ensembl"/>
        </authorList>
    </citation>
    <scope>IDENTIFICATION</scope>
</reference>
<protein>
    <submittedName>
        <fullName evidence="1">Uncharacterized protein</fullName>
    </submittedName>
</protein>
<dbReference type="Proteomes" id="UP000261560">
    <property type="component" value="Unplaced"/>
</dbReference>
<organism evidence="1 2">
    <name type="scientific">Oryzias melastigma</name>
    <name type="common">Marine medaka</name>
    <dbReference type="NCBI Taxonomy" id="30732"/>
    <lineage>
        <taxon>Eukaryota</taxon>
        <taxon>Metazoa</taxon>
        <taxon>Chordata</taxon>
        <taxon>Craniata</taxon>
        <taxon>Vertebrata</taxon>
        <taxon>Euteleostomi</taxon>
        <taxon>Actinopterygii</taxon>
        <taxon>Neopterygii</taxon>
        <taxon>Teleostei</taxon>
        <taxon>Neoteleostei</taxon>
        <taxon>Acanthomorphata</taxon>
        <taxon>Ovalentaria</taxon>
        <taxon>Atherinomorphae</taxon>
        <taxon>Beloniformes</taxon>
        <taxon>Adrianichthyidae</taxon>
        <taxon>Oryziinae</taxon>
        <taxon>Oryzias</taxon>
    </lineage>
</organism>
<keyword evidence="2" id="KW-1185">Reference proteome</keyword>
<dbReference type="AlphaFoldDB" id="A0A3B3BRE7"/>
<accession>A0A3B3BRE7</accession>
<sequence>MTVLLTFSQVPNHPRDTFTHSIPLSVKPWSSIFTKAFKRASYGLLPPQLEQDFSLSSVWCSDLAFDTLRGSDHTIGFEDILDPAQSEMIRKPHLKVEYKLGLLGKMQE</sequence>